<evidence type="ECO:0000313" key="1">
    <source>
        <dbReference type="EMBL" id="PPK87411.1"/>
    </source>
</evidence>
<dbReference type="CDD" id="cd16377">
    <property type="entry name" value="23S_rRNA_IVP_like"/>
    <property type="match status" value="1"/>
</dbReference>
<reference evidence="1 2" key="1">
    <citation type="submission" date="2018-02" db="EMBL/GenBank/DDBJ databases">
        <title>Genomic Encyclopedia of Archaeal and Bacterial Type Strains, Phase II (KMG-II): from individual species to whole genera.</title>
        <authorList>
            <person name="Goeker M."/>
        </authorList>
    </citation>
    <scope>NUCLEOTIDE SEQUENCE [LARGE SCALE GENOMIC DNA]</scope>
    <source>
        <strain evidence="1 2">DSM 29526</strain>
    </source>
</reference>
<dbReference type="EMBL" id="PTJC01000005">
    <property type="protein sequence ID" value="PPK87411.1"/>
    <property type="molecule type" value="Genomic_DNA"/>
</dbReference>
<organism evidence="1 2">
    <name type="scientific">Neolewinella xylanilytica</name>
    <dbReference type="NCBI Taxonomy" id="1514080"/>
    <lineage>
        <taxon>Bacteria</taxon>
        <taxon>Pseudomonadati</taxon>
        <taxon>Bacteroidota</taxon>
        <taxon>Saprospiria</taxon>
        <taxon>Saprospirales</taxon>
        <taxon>Lewinellaceae</taxon>
        <taxon>Neolewinella</taxon>
    </lineage>
</organism>
<dbReference type="OrthoDB" id="9811959at2"/>
<dbReference type="InterPro" id="IPR036583">
    <property type="entry name" value="23S_rRNA_IVS_sf"/>
</dbReference>
<dbReference type="RefSeq" id="WP_104418015.1">
    <property type="nucleotide sequence ID" value="NZ_PTJC01000005.1"/>
</dbReference>
<dbReference type="NCBIfam" id="TIGR02436">
    <property type="entry name" value="four helix bundle protein"/>
    <property type="match status" value="1"/>
</dbReference>
<keyword evidence="2" id="KW-1185">Reference proteome</keyword>
<evidence type="ECO:0000313" key="2">
    <source>
        <dbReference type="Proteomes" id="UP000237662"/>
    </source>
</evidence>
<dbReference type="InterPro" id="IPR012657">
    <property type="entry name" value="23S_rRNA-intervening_sequence"/>
</dbReference>
<dbReference type="SUPFAM" id="SSF158446">
    <property type="entry name" value="IVS-encoded protein-like"/>
    <property type="match status" value="1"/>
</dbReference>
<dbReference type="Gene3D" id="1.20.1440.60">
    <property type="entry name" value="23S rRNA-intervening sequence"/>
    <property type="match status" value="1"/>
</dbReference>
<comment type="caution">
    <text evidence="1">The sequence shown here is derived from an EMBL/GenBank/DDBJ whole genome shotgun (WGS) entry which is preliminary data.</text>
</comment>
<dbReference type="PANTHER" id="PTHR38471">
    <property type="entry name" value="FOUR HELIX BUNDLE PROTEIN"/>
    <property type="match status" value="1"/>
</dbReference>
<sequence length="132" mass="15335">MAYSHFKTWTGYAKARTLATQIFATSIPFPKEERYSLTDQIRRSSRSVCANLGEAYGKRFYSKHFAAKLTDCIGENFETQVWLDFALDCHYITLDQYESLTALSEEVGKLLTYMHQNPHQYIPRSKANDRPH</sequence>
<dbReference type="PANTHER" id="PTHR38471:SF2">
    <property type="entry name" value="FOUR HELIX BUNDLE PROTEIN"/>
    <property type="match status" value="1"/>
</dbReference>
<dbReference type="Pfam" id="PF05635">
    <property type="entry name" value="23S_rRNA_IVP"/>
    <property type="match status" value="1"/>
</dbReference>
<name>A0A2S6I7C8_9BACT</name>
<dbReference type="Proteomes" id="UP000237662">
    <property type="component" value="Unassembled WGS sequence"/>
</dbReference>
<gene>
    <name evidence="1" type="ORF">CLV84_0351</name>
</gene>
<protein>
    <submittedName>
        <fullName evidence="1">Four helix bundle protein</fullName>
    </submittedName>
</protein>
<dbReference type="AlphaFoldDB" id="A0A2S6I7C8"/>
<accession>A0A2S6I7C8</accession>
<proteinExistence type="predicted"/>